<protein>
    <submittedName>
        <fullName evidence="2">Uncharacterized protein</fullName>
    </submittedName>
</protein>
<organism evidence="2">
    <name type="scientific">Rhizophora mucronata</name>
    <name type="common">Asiatic mangrove</name>
    <dbReference type="NCBI Taxonomy" id="61149"/>
    <lineage>
        <taxon>Eukaryota</taxon>
        <taxon>Viridiplantae</taxon>
        <taxon>Streptophyta</taxon>
        <taxon>Embryophyta</taxon>
        <taxon>Tracheophyta</taxon>
        <taxon>Spermatophyta</taxon>
        <taxon>Magnoliopsida</taxon>
        <taxon>eudicotyledons</taxon>
        <taxon>Gunneridae</taxon>
        <taxon>Pentapetalae</taxon>
        <taxon>rosids</taxon>
        <taxon>fabids</taxon>
        <taxon>Malpighiales</taxon>
        <taxon>Rhizophoraceae</taxon>
        <taxon>Rhizophora</taxon>
    </lineage>
</organism>
<evidence type="ECO:0000313" key="2">
    <source>
        <dbReference type="EMBL" id="MBX39354.1"/>
    </source>
</evidence>
<keyword evidence="1" id="KW-1133">Transmembrane helix</keyword>
<reference evidence="2" key="1">
    <citation type="submission" date="2018-02" db="EMBL/GenBank/DDBJ databases">
        <title>Rhizophora mucronata_Transcriptome.</title>
        <authorList>
            <person name="Meera S.P."/>
            <person name="Sreeshan A."/>
            <person name="Augustine A."/>
        </authorList>
    </citation>
    <scope>NUCLEOTIDE SEQUENCE</scope>
    <source>
        <tissue evidence="2">Leaf</tissue>
    </source>
</reference>
<feature type="transmembrane region" description="Helical" evidence="1">
    <location>
        <begin position="36"/>
        <end position="54"/>
    </location>
</feature>
<keyword evidence="1" id="KW-0812">Transmembrane</keyword>
<keyword evidence="1" id="KW-0472">Membrane</keyword>
<evidence type="ECO:0000256" key="1">
    <source>
        <dbReference type="SAM" id="Phobius"/>
    </source>
</evidence>
<name>A0A2P2NA53_RHIMU</name>
<sequence>MNEMKRLFLLQDFFFSHLQCVPFLSLSLFFPRAIASNNKIILGCLILHLFLWLVEQI</sequence>
<dbReference type="EMBL" id="GGEC01058870">
    <property type="protein sequence ID" value="MBX39354.1"/>
    <property type="molecule type" value="Transcribed_RNA"/>
</dbReference>
<proteinExistence type="predicted"/>
<feature type="transmembrane region" description="Helical" evidence="1">
    <location>
        <begin position="7"/>
        <end position="30"/>
    </location>
</feature>
<dbReference type="AlphaFoldDB" id="A0A2P2NA53"/>
<accession>A0A2P2NA53</accession>